<accession>A0A812UY10</accession>
<dbReference type="PANTHER" id="PTHR47027">
    <property type="entry name" value="REVERSE TRANSCRIPTASE DOMAIN-CONTAINING PROTEIN"/>
    <property type="match status" value="1"/>
</dbReference>
<dbReference type="InterPro" id="IPR013087">
    <property type="entry name" value="Znf_C2H2_type"/>
</dbReference>
<sequence length="1223" mass="136241">ATTGARLRVLSLNLGSMDSMTYDVFMTWLSDEGKHYDILMLQETHHGLGKQFSEWVIPGYTFVSSPDPQSRYAGVAMLIATRVAKSAQVRHQVHVAGRLLHVRVPIGSGKQAAHLDLVCVYQWAWDADPEKQRAAKRQALWQRLDALLRSLPQRNSKCIAGDFNCALRPRAGCVGQHLHRNTAGYPDVDDFGVILETHHLCALNTWTRAAAHPTYKQEGDQARSAQIDFILTGQTSAASLKLHQHFSPKPVPEEALTAEPWQQPASQHDVKELWRCHSALKAVRLARELCVSEAAAQAGDMYKLFQEARTHLVNSRIEVGDRKLGRSASIMGAAMLSVDLSLAFDRVSHQYLSDALRFLNVDQDTITLILSIHRAKYHVQHGQQASCFDICNGIRQGCTLSPLLWVCVTHYLLHRFGLKAGAHAKESLILFADDFLAKFILRDMRDVQALTTHVRCLFETLDEACMTANPEKSKLHIKAAGIPLKKWLHARTVTRKGTKCLAIQTPFDTLFLPLCDSLTYLGAVVSYGAYEDQTAEHRVRSAQANVARLAKHLFTQHGMGLRVRLRLFLTCVRSSLLYGITPIGITSKSLSLLQRFEAKYIRKLARSPAHLTLERTQDLYHRLQIPTLYAALTSRANSSLEACEKPFHYPGQESVKTWLQLKLRDLAECIQLTQTSLTKVTAEGITTEGVPCPVCGIYFGDQHAMRAHATQRHAMIFTTKLDTAAGRNIDPRKHSLGGMPTCRHCKRAFRKWGGLKGHVLNACPVLQSRPPQPPGPGQSPVSQLDNTPPTTIEPPSPPIAPNCPASPTQQSPLASVDTEDPTLQAVANVQVHIDAAVADWVSFAEAQGKRLKDTCIFCTQWCSKGGGVKQHIRRTHPNHWKHHDDVQLRLKKHYRLKLTMAVPTQAELEVAAMFASSMPALAAAKSARREDSDATPEKSKYHKTGQSKGIRGKGLGSLGSRKPSSPTKPTGSQQLPDTLTEETVMELLALLTRLSLKHEDLLAAYQADTCYMMYLDTSGDLSITANLYQVTQKWQAMKRDNPEKLTSSLRVTLLTTLFMELRERMNMALREDKRGTLSKHSWLSESDPATWNYQKWDPATEAVVVDAGRIGLPHSDALTIIQRVLQLIPETVLIQKFHSTRPQAAEYASDVLPFMLMVSNRGALAQELYDLFQRLSDLSAMRLIGSRLRPHRQRRQPLALTLGQAASGLLQAARQSNPKDEDL</sequence>
<evidence type="ECO:0000313" key="3">
    <source>
        <dbReference type="EMBL" id="CAE7585484.1"/>
    </source>
</evidence>
<dbReference type="Pfam" id="PF00078">
    <property type="entry name" value="RVT_1"/>
    <property type="match status" value="1"/>
</dbReference>
<dbReference type="Pfam" id="PF03372">
    <property type="entry name" value="Exo_endo_phos"/>
    <property type="match status" value="1"/>
</dbReference>
<dbReference type="InterPro" id="IPR000477">
    <property type="entry name" value="RT_dom"/>
</dbReference>
<protein>
    <recommendedName>
        <fullName evidence="2">C2H2-type domain-containing protein</fullName>
    </recommendedName>
</protein>
<dbReference type="Gene3D" id="3.60.10.10">
    <property type="entry name" value="Endonuclease/exonuclease/phosphatase"/>
    <property type="match status" value="1"/>
</dbReference>
<feature type="compositionally biased region" description="Pro residues" evidence="1">
    <location>
        <begin position="791"/>
        <end position="801"/>
    </location>
</feature>
<evidence type="ECO:0000259" key="2">
    <source>
        <dbReference type="PROSITE" id="PS00028"/>
    </source>
</evidence>
<dbReference type="PROSITE" id="PS00028">
    <property type="entry name" value="ZINC_FINGER_C2H2_1"/>
    <property type="match status" value="1"/>
</dbReference>
<dbReference type="SUPFAM" id="SSF56219">
    <property type="entry name" value="DNase I-like"/>
    <property type="match status" value="1"/>
</dbReference>
<dbReference type="InterPro" id="IPR036691">
    <property type="entry name" value="Endo/exonu/phosph_ase_sf"/>
</dbReference>
<name>A0A812UY10_9DINO</name>
<feature type="compositionally biased region" description="Low complexity" evidence="1">
    <location>
        <begin position="778"/>
        <end position="790"/>
    </location>
</feature>
<keyword evidence="4" id="KW-1185">Reference proteome</keyword>
<gene>
    <name evidence="3" type="ORF">SNEC2469_LOCUS16946</name>
</gene>
<dbReference type="SMART" id="SM00355">
    <property type="entry name" value="ZnF_C2H2"/>
    <property type="match status" value="3"/>
</dbReference>
<dbReference type="EMBL" id="CAJNJA010027774">
    <property type="protein sequence ID" value="CAE7585484.1"/>
    <property type="molecule type" value="Genomic_DNA"/>
</dbReference>
<dbReference type="InterPro" id="IPR005135">
    <property type="entry name" value="Endo/exonuclease/phosphatase"/>
</dbReference>
<proteinExistence type="predicted"/>
<dbReference type="Proteomes" id="UP000601435">
    <property type="component" value="Unassembled WGS sequence"/>
</dbReference>
<feature type="region of interest" description="Disordered" evidence="1">
    <location>
        <begin position="925"/>
        <end position="978"/>
    </location>
</feature>
<feature type="compositionally biased region" description="Basic and acidic residues" evidence="1">
    <location>
        <begin position="927"/>
        <end position="939"/>
    </location>
</feature>
<feature type="region of interest" description="Disordered" evidence="1">
    <location>
        <begin position="764"/>
        <end position="817"/>
    </location>
</feature>
<evidence type="ECO:0000256" key="1">
    <source>
        <dbReference type="SAM" id="MobiDB-lite"/>
    </source>
</evidence>
<comment type="caution">
    <text evidence="3">The sequence shown here is derived from an EMBL/GenBank/DDBJ whole genome shotgun (WGS) entry which is preliminary data.</text>
</comment>
<dbReference type="PANTHER" id="PTHR47027:SF20">
    <property type="entry name" value="REVERSE TRANSCRIPTASE-LIKE PROTEIN WITH RNA-DIRECTED DNA POLYMERASE DOMAIN"/>
    <property type="match status" value="1"/>
</dbReference>
<dbReference type="OrthoDB" id="413843at2759"/>
<dbReference type="AlphaFoldDB" id="A0A812UY10"/>
<feature type="compositionally biased region" description="Polar residues" evidence="1">
    <location>
        <begin position="962"/>
        <end position="977"/>
    </location>
</feature>
<reference evidence="3" key="1">
    <citation type="submission" date="2021-02" db="EMBL/GenBank/DDBJ databases">
        <authorList>
            <person name="Dougan E. K."/>
            <person name="Rhodes N."/>
            <person name="Thang M."/>
            <person name="Chan C."/>
        </authorList>
    </citation>
    <scope>NUCLEOTIDE SEQUENCE</scope>
</reference>
<evidence type="ECO:0000313" key="4">
    <source>
        <dbReference type="Proteomes" id="UP000601435"/>
    </source>
</evidence>
<feature type="domain" description="C2H2-type" evidence="2">
    <location>
        <begin position="692"/>
        <end position="713"/>
    </location>
</feature>
<organism evidence="3 4">
    <name type="scientific">Symbiodinium necroappetens</name>
    <dbReference type="NCBI Taxonomy" id="1628268"/>
    <lineage>
        <taxon>Eukaryota</taxon>
        <taxon>Sar</taxon>
        <taxon>Alveolata</taxon>
        <taxon>Dinophyceae</taxon>
        <taxon>Suessiales</taxon>
        <taxon>Symbiodiniaceae</taxon>
        <taxon>Symbiodinium</taxon>
    </lineage>
</organism>
<feature type="non-terminal residue" evidence="3">
    <location>
        <position position="1"/>
    </location>
</feature>
<dbReference type="GO" id="GO:0003824">
    <property type="term" value="F:catalytic activity"/>
    <property type="evidence" value="ECO:0007669"/>
    <property type="project" value="InterPro"/>
</dbReference>